<dbReference type="PANTHER" id="PTHR39596">
    <property type="match status" value="1"/>
</dbReference>
<evidence type="ECO:0000313" key="2">
    <source>
        <dbReference type="Proteomes" id="UP000256328"/>
    </source>
</evidence>
<dbReference type="AlphaFoldDB" id="A0A3D8SGE9"/>
<dbReference type="EMBL" id="PDLN01000005">
    <property type="protein sequence ID" value="RDW85415.1"/>
    <property type="molecule type" value="Genomic_DNA"/>
</dbReference>
<accession>A0A3D8SGE9</accession>
<dbReference type="OrthoDB" id="2426273at2759"/>
<comment type="caution">
    <text evidence="1">The sequence shown here is derived from an EMBL/GenBank/DDBJ whole genome shotgun (WGS) entry which is preliminary data.</text>
</comment>
<sequence length="909" mass="105013">MEHLPKFGNRATIFSIPYVCDHNYTYDKSGFDSYPGKAGLCYEQLLTRTWTSQPSLQDGAPFLQAWLYFGLLHELFQSLGIDLDLETFVAERDEGRWISTALLDELMMQLVTIKMPSHSTDYWRDNDKFSHASWNGSPRIVPYPKECLDRACQVSNDIVRHLNELGIGPGVDKLCDFELVLLSIIVLGETFEVYRSTGKWSGQKSPLKWTLPQFLERQLMLKGWCPFEIKTLYNKYPLYSYRCYMLCVLSPYDRRPLEYNHDVCTKGLCVAYRIDDVTYQSIHITGPQKPWDPNISSLQCCQALSVEDYAVITSIINDGAIPLISVLRHNATVRIECHRSQPSKSPLRWAQFLSEKLTVDRLTPGKQWVPKGRYVAISHVWSDGLGSRDNSLPACQLERLQSMVNALYVGAKCNIPFWIDTVCVPKEREGTETPRGQSLRTKAIESMYSIYEGAEKVLVLDASIMRCNASTSTLEEKVLTILCSPWGQRLWTYQEGVLARDLYFQFRDGSISYAKLNAEKINFQREKASEFFSRMLLLSKSSDQRKLKIDRFLRTDRGEEADMEDTACLYPLLQIWPILNLVGDRKRYGSGLDLQQISWDLKDRSTSKWSDESICLAILMKTDILPTIQHMNTLSEKRDRMKSLFCAFSEVNYEILVWKGPRYLEQNFRWIPTTLFTGPESIEFFFSRRLSWTPDLSAVRTYVDHRSGRLSIKQTKPALGFFYLQPEHEQHLSENNRIILDTSTQDNPEYHSISISTCKHTVPPDGQPPIYTTEYPSWQSFENKRLAVLFIRDKPRPVSIGINYTLSHSLPKFEEQKAARAILVSYTDDPIYFEKDQKKRRRMKPYGQWTVCGGEFRFEANIEYIKPISRPTEISNVVKAQAYETLEADCSLGGVFYPDRFKPPNWFIG</sequence>
<name>A0A3D8SGE9_9HELO</name>
<dbReference type="Proteomes" id="UP000256328">
    <property type="component" value="Unassembled WGS sequence"/>
</dbReference>
<protein>
    <recommendedName>
        <fullName evidence="3">Heterokaryon incompatibility domain-containing protein</fullName>
    </recommendedName>
</protein>
<evidence type="ECO:0000313" key="1">
    <source>
        <dbReference type="EMBL" id="RDW85415.1"/>
    </source>
</evidence>
<dbReference type="PANTHER" id="PTHR39596:SF3">
    <property type="entry name" value="HETEROKARYON INCOMPATIBILITY DOMAIN-CONTAINING PROTEIN"/>
    <property type="match status" value="1"/>
</dbReference>
<gene>
    <name evidence="1" type="ORF">BP5796_03740</name>
</gene>
<organism evidence="1 2">
    <name type="scientific">Coleophoma crateriformis</name>
    <dbReference type="NCBI Taxonomy" id="565419"/>
    <lineage>
        <taxon>Eukaryota</taxon>
        <taxon>Fungi</taxon>
        <taxon>Dikarya</taxon>
        <taxon>Ascomycota</taxon>
        <taxon>Pezizomycotina</taxon>
        <taxon>Leotiomycetes</taxon>
        <taxon>Helotiales</taxon>
        <taxon>Dermateaceae</taxon>
        <taxon>Coleophoma</taxon>
    </lineage>
</organism>
<reference evidence="1 2" key="1">
    <citation type="journal article" date="2018" name="IMA Fungus">
        <title>IMA Genome-F 9: Draft genome sequence of Annulohypoxylon stygium, Aspergillus mulundensis, Berkeleyomyces basicola (syn. Thielaviopsis basicola), Ceratocystis smalleyi, two Cercospora beticola strains, Coleophoma cylindrospora, Fusarium fracticaudum, Phialophora cf. hyalina, and Morchella septimelata.</title>
        <authorList>
            <person name="Wingfield B.D."/>
            <person name="Bills G.F."/>
            <person name="Dong Y."/>
            <person name="Huang W."/>
            <person name="Nel W.J."/>
            <person name="Swalarsk-Parry B.S."/>
            <person name="Vaghefi N."/>
            <person name="Wilken P.M."/>
            <person name="An Z."/>
            <person name="de Beer Z.W."/>
            <person name="De Vos L."/>
            <person name="Chen L."/>
            <person name="Duong T.A."/>
            <person name="Gao Y."/>
            <person name="Hammerbacher A."/>
            <person name="Kikkert J.R."/>
            <person name="Li Y."/>
            <person name="Li H."/>
            <person name="Li K."/>
            <person name="Li Q."/>
            <person name="Liu X."/>
            <person name="Ma X."/>
            <person name="Naidoo K."/>
            <person name="Pethybridge S.J."/>
            <person name="Sun J."/>
            <person name="Steenkamp E.T."/>
            <person name="van der Nest M.A."/>
            <person name="van Wyk S."/>
            <person name="Wingfield M.J."/>
            <person name="Xiong C."/>
            <person name="Yue Q."/>
            <person name="Zhang X."/>
        </authorList>
    </citation>
    <scope>NUCLEOTIDE SEQUENCE [LARGE SCALE GENOMIC DNA]</scope>
    <source>
        <strain evidence="1 2">BP5796</strain>
    </source>
</reference>
<keyword evidence="2" id="KW-1185">Reference proteome</keyword>
<proteinExistence type="predicted"/>
<evidence type="ECO:0008006" key="3">
    <source>
        <dbReference type="Google" id="ProtNLM"/>
    </source>
</evidence>